<sequence>MLDVFCSIGTNGVGYNHPKMLEVAESERMQRAIATRTGLGINPSTDQHKINQEAFMSVAPPNMDRVTAAMCGSCAVEGAVKVAMMAYRVRQDGGVFVEPTPEELCSCLDNQAPGSPNLSVLSLKQGFHGRLCTSLSLSRSKALHKVDVPAFDWPASQNPLYKYPLSENVEYNREQDRVALADMRAKIEQWRVEKGSEVCAVIMEPIQSEGGENLHSPEFAQGVRELTKELGIFFIVDEVQTGVCSTGTFWAHEQWNLSSPPDFVTFAKRMLSCGFYHNHETKSEQPYRHFNTFFGDSMRALLTAQQNKIIKEDNLAAMAAEVGDYLQDGLREMELKYPKLVRDPRGLGTYRSFTVDSAPLRDALGLKLKSYGVNQGPCGDHSLRLRPTLYFEKSHADFYLDALDKACKDLA</sequence>
<comment type="similarity">
    <text evidence="2 7">Belongs to the class-III pyridoxal-phosphate-dependent aminotransferase family.</text>
</comment>
<protein>
    <recommendedName>
        <fullName evidence="9">4-aminobutyrate aminotransferase</fullName>
    </recommendedName>
</protein>
<dbReference type="GO" id="GO:0034386">
    <property type="term" value="F:4-aminobutyrate:2-oxoglutarate transaminase activity"/>
    <property type="evidence" value="ECO:0007669"/>
    <property type="project" value="UniProtKB-EC"/>
</dbReference>
<dbReference type="SUPFAM" id="SSF53383">
    <property type="entry name" value="PLP-dependent transferases"/>
    <property type="match status" value="1"/>
</dbReference>
<dbReference type="GO" id="GO:0030170">
    <property type="term" value="F:pyridoxal phosphate binding"/>
    <property type="evidence" value="ECO:0007669"/>
    <property type="project" value="InterPro"/>
</dbReference>
<evidence type="ECO:0000256" key="7">
    <source>
        <dbReference type="RuleBase" id="RU003560"/>
    </source>
</evidence>
<organism evidence="8">
    <name type="scientific">Favella ehrenbergii</name>
    <dbReference type="NCBI Taxonomy" id="182087"/>
    <lineage>
        <taxon>Eukaryota</taxon>
        <taxon>Sar</taxon>
        <taxon>Alveolata</taxon>
        <taxon>Ciliophora</taxon>
        <taxon>Intramacronucleata</taxon>
        <taxon>Spirotrichea</taxon>
        <taxon>Choreotrichia</taxon>
        <taxon>Tintinnida</taxon>
        <taxon>Xystonellidae</taxon>
        <taxon>Favella</taxon>
    </lineage>
</organism>
<evidence type="ECO:0000313" key="8">
    <source>
        <dbReference type="EMBL" id="CAE0306790.1"/>
    </source>
</evidence>
<keyword evidence="4" id="KW-0808">Transferase</keyword>
<dbReference type="InterPro" id="IPR015422">
    <property type="entry name" value="PyrdxlP-dep_Trfase_small"/>
</dbReference>
<reference evidence="8" key="1">
    <citation type="submission" date="2021-01" db="EMBL/GenBank/DDBJ databases">
        <authorList>
            <person name="Corre E."/>
            <person name="Pelletier E."/>
            <person name="Niang G."/>
            <person name="Scheremetjew M."/>
            <person name="Finn R."/>
            <person name="Kale V."/>
            <person name="Holt S."/>
            <person name="Cochrane G."/>
            <person name="Meng A."/>
            <person name="Brown T."/>
            <person name="Cohen L."/>
        </authorList>
    </citation>
    <scope>NUCLEOTIDE SEQUENCE</scope>
    <source>
        <strain evidence="8">Fehren 1</strain>
    </source>
</reference>
<dbReference type="InterPro" id="IPR015421">
    <property type="entry name" value="PyrdxlP-dep_Trfase_major"/>
</dbReference>
<comment type="catalytic activity">
    <reaction evidence="6">
        <text>4-aminobutanoate + 2-oxoglutarate = succinate semialdehyde + L-glutamate</text>
        <dbReference type="Rhea" id="RHEA:23352"/>
        <dbReference type="ChEBI" id="CHEBI:16810"/>
        <dbReference type="ChEBI" id="CHEBI:29985"/>
        <dbReference type="ChEBI" id="CHEBI:57706"/>
        <dbReference type="ChEBI" id="CHEBI:59888"/>
        <dbReference type="EC" id="2.6.1.19"/>
    </reaction>
</comment>
<dbReference type="EMBL" id="HBIE01005494">
    <property type="protein sequence ID" value="CAE0306790.1"/>
    <property type="molecule type" value="Transcribed_RNA"/>
</dbReference>
<evidence type="ECO:0008006" key="9">
    <source>
        <dbReference type="Google" id="ProtNLM"/>
    </source>
</evidence>
<proteinExistence type="inferred from homology"/>
<dbReference type="Pfam" id="PF00202">
    <property type="entry name" value="Aminotran_3"/>
    <property type="match status" value="1"/>
</dbReference>
<dbReference type="GO" id="GO:0009450">
    <property type="term" value="P:gamma-aminobutyric acid catabolic process"/>
    <property type="evidence" value="ECO:0007669"/>
    <property type="project" value="TreeGrafter"/>
</dbReference>
<comment type="cofactor">
    <cofactor evidence="1">
        <name>pyridoxal 5'-phosphate</name>
        <dbReference type="ChEBI" id="CHEBI:597326"/>
    </cofactor>
</comment>
<dbReference type="PIRSF" id="PIRSF000521">
    <property type="entry name" value="Transaminase_4ab_Lys_Orn"/>
    <property type="match status" value="1"/>
</dbReference>
<evidence type="ECO:0000256" key="2">
    <source>
        <dbReference type="ARBA" id="ARBA00008954"/>
    </source>
</evidence>
<dbReference type="AlphaFoldDB" id="A0A7S3HWH8"/>
<evidence type="ECO:0000256" key="3">
    <source>
        <dbReference type="ARBA" id="ARBA00022576"/>
    </source>
</evidence>
<evidence type="ECO:0000256" key="6">
    <source>
        <dbReference type="ARBA" id="ARBA00048021"/>
    </source>
</evidence>
<gene>
    <name evidence="8" type="ORF">FEHR0123_LOCUS1696</name>
</gene>
<name>A0A7S3HWH8_9SPIT</name>
<evidence type="ECO:0000256" key="5">
    <source>
        <dbReference type="ARBA" id="ARBA00022898"/>
    </source>
</evidence>
<keyword evidence="3" id="KW-0032">Aminotransferase</keyword>
<dbReference type="InterPro" id="IPR005814">
    <property type="entry name" value="Aminotrans_3"/>
</dbReference>
<dbReference type="PANTHER" id="PTHR43206">
    <property type="entry name" value="AMINOTRANSFERASE"/>
    <property type="match status" value="1"/>
</dbReference>
<dbReference type="Gene3D" id="3.40.640.10">
    <property type="entry name" value="Type I PLP-dependent aspartate aminotransferase-like (Major domain)"/>
    <property type="match status" value="1"/>
</dbReference>
<dbReference type="PANTHER" id="PTHR43206:SF1">
    <property type="entry name" value="4-AMINOBUTYRATE AMINOTRANSFERASE, MITOCHONDRIAL"/>
    <property type="match status" value="1"/>
</dbReference>
<evidence type="ECO:0000256" key="4">
    <source>
        <dbReference type="ARBA" id="ARBA00022679"/>
    </source>
</evidence>
<keyword evidence="5 7" id="KW-0663">Pyridoxal phosphate</keyword>
<dbReference type="GO" id="GO:0005739">
    <property type="term" value="C:mitochondrion"/>
    <property type="evidence" value="ECO:0007669"/>
    <property type="project" value="TreeGrafter"/>
</dbReference>
<dbReference type="FunFam" id="3.40.640.10:FF:000073">
    <property type="entry name" value="Probable 4-aminobutyrate aminotransferase"/>
    <property type="match status" value="1"/>
</dbReference>
<dbReference type="InterPro" id="IPR015424">
    <property type="entry name" value="PyrdxlP-dep_Trfase"/>
</dbReference>
<evidence type="ECO:0000256" key="1">
    <source>
        <dbReference type="ARBA" id="ARBA00001933"/>
    </source>
</evidence>
<dbReference type="Gene3D" id="3.90.1150.10">
    <property type="entry name" value="Aspartate Aminotransferase, domain 1"/>
    <property type="match status" value="1"/>
</dbReference>
<accession>A0A7S3HWH8</accession>